<accession>A0A174U3T9</accession>
<dbReference type="EMBL" id="CZAI01000012">
    <property type="protein sequence ID" value="CUQ12771.1"/>
    <property type="molecule type" value="Genomic_DNA"/>
</dbReference>
<feature type="domain" description="Methyltransferase" evidence="3">
    <location>
        <begin position="58"/>
        <end position="153"/>
    </location>
</feature>
<keyword evidence="2 5" id="KW-0808">Transferase</keyword>
<keyword evidence="1 5" id="KW-0489">Methyltransferase</keyword>
<dbReference type="SUPFAM" id="SSF53335">
    <property type="entry name" value="S-adenosyl-L-methionine-dependent methyltransferases"/>
    <property type="match status" value="1"/>
</dbReference>
<evidence type="ECO:0000256" key="1">
    <source>
        <dbReference type="ARBA" id="ARBA00022603"/>
    </source>
</evidence>
<dbReference type="Proteomes" id="UP000095725">
    <property type="component" value="Unassembled WGS sequence"/>
</dbReference>
<dbReference type="EMBL" id="CZBL01000007">
    <property type="protein sequence ID" value="CUQ15401.1"/>
    <property type="molecule type" value="Genomic_DNA"/>
</dbReference>
<reference evidence="6 7" key="1">
    <citation type="submission" date="2015-09" db="EMBL/GenBank/DDBJ databases">
        <authorList>
            <consortium name="Pathogen Informatics"/>
        </authorList>
    </citation>
    <scope>NUCLEOTIDE SEQUENCE [LARGE SCALE GENOMIC DNA]</scope>
    <source>
        <strain evidence="4 6">2789STDY5834880</strain>
        <strain evidence="5 7">2789STDY5834946</strain>
    </source>
</reference>
<organism evidence="5 7">
    <name type="scientific">Bacteroides caccae</name>
    <dbReference type="NCBI Taxonomy" id="47678"/>
    <lineage>
        <taxon>Bacteria</taxon>
        <taxon>Pseudomonadati</taxon>
        <taxon>Bacteroidota</taxon>
        <taxon>Bacteroidia</taxon>
        <taxon>Bacteroidales</taxon>
        <taxon>Bacteroidaceae</taxon>
        <taxon>Bacteroides</taxon>
    </lineage>
</organism>
<evidence type="ECO:0000313" key="5">
    <source>
        <dbReference type="EMBL" id="CUQ15401.1"/>
    </source>
</evidence>
<keyword evidence="5" id="KW-0830">Ubiquinone</keyword>
<dbReference type="Gene3D" id="3.40.50.150">
    <property type="entry name" value="Vaccinia Virus protein VP39"/>
    <property type="match status" value="1"/>
</dbReference>
<dbReference type="CDD" id="cd02440">
    <property type="entry name" value="AdoMet_MTases"/>
    <property type="match status" value="1"/>
</dbReference>
<proteinExistence type="predicted"/>
<name>A0A174U3T9_9BACE</name>
<dbReference type="GO" id="GO:0032259">
    <property type="term" value="P:methylation"/>
    <property type="evidence" value="ECO:0007669"/>
    <property type="project" value="UniProtKB-KW"/>
</dbReference>
<evidence type="ECO:0000256" key="2">
    <source>
        <dbReference type="ARBA" id="ARBA00022679"/>
    </source>
</evidence>
<dbReference type="Proteomes" id="UP000095657">
    <property type="component" value="Unassembled WGS sequence"/>
</dbReference>
<dbReference type="Gene3D" id="2.20.25.110">
    <property type="entry name" value="S-adenosyl-L-methionine-dependent methyltransferases"/>
    <property type="match status" value="1"/>
</dbReference>
<dbReference type="AlphaFoldDB" id="A0A174U3T9"/>
<evidence type="ECO:0000313" key="7">
    <source>
        <dbReference type="Proteomes" id="UP000095725"/>
    </source>
</evidence>
<gene>
    <name evidence="5" type="primary">bsmA</name>
    <name evidence="4" type="ORF">ERS852494_04040</name>
    <name evidence="5" type="ORF">ERS852558_01992</name>
</gene>
<evidence type="ECO:0000313" key="4">
    <source>
        <dbReference type="EMBL" id="CUQ12771.1"/>
    </source>
</evidence>
<evidence type="ECO:0000313" key="6">
    <source>
        <dbReference type="Proteomes" id="UP000095657"/>
    </source>
</evidence>
<dbReference type="EC" id="2.1.1.156" evidence="5"/>
<dbReference type="Pfam" id="PF13649">
    <property type="entry name" value="Methyltransf_25"/>
    <property type="match status" value="1"/>
</dbReference>
<dbReference type="STRING" id="47678.ERS852494_04040"/>
<dbReference type="InterPro" id="IPR029063">
    <property type="entry name" value="SAM-dependent_MTases_sf"/>
</dbReference>
<evidence type="ECO:0000259" key="3">
    <source>
        <dbReference type="Pfam" id="PF13649"/>
    </source>
</evidence>
<dbReference type="GO" id="GO:0008168">
    <property type="term" value="F:methyltransferase activity"/>
    <property type="evidence" value="ECO:0007669"/>
    <property type="project" value="UniProtKB-KW"/>
</dbReference>
<dbReference type="PANTHER" id="PTHR43861:SF1">
    <property type="entry name" value="TRANS-ACONITATE 2-METHYLTRANSFERASE"/>
    <property type="match status" value="1"/>
</dbReference>
<sequence>MINLKIVDNRHWRTTYMNSDYKVGDLIYDANIYDAMNTNLDDLYFYKRWLPKNKDARILELCCGTGRLTLPIAKEGYDITGVDYTPSMLAQAKMKASEAGLEISFIEADIRTLNLPEKYDLIFIPFNSIHHLYKNEDLFKVFSVVKNHLKDGGLFLFDCFNPNIQYIVEGEKEQKEIATYTTDDGREVLIKQTMRYENKTQINRIEWHYFINGKFNSIQNLDMRMFFPQELDSYLEWNGFHIIHKYGGFEEEAFNDNSAKQIFVCQC</sequence>
<dbReference type="InterPro" id="IPR041698">
    <property type="entry name" value="Methyltransf_25"/>
</dbReference>
<protein>
    <submittedName>
        <fullName evidence="5">Methylase involved in ubiquinone/menaquinone biosynthesis</fullName>
        <ecNumber evidence="5">2.1.1.156</ecNumber>
    </submittedName>
</protein>
<dbReference type="PANTHER" id="PTHR43861">
    <property type="entry name" value="TRANS-ACONITATE 2-METHYLTRANSFERASE-RELATED"/>
    <property type="match status" value="1"/>
</dbReference>